<evidence type="ECO:0000256" key="1">
    <source>
        <dbReference type="SAM" id="MobiDB-lite"/>
    </source>
</evidence>
<sequence length="488" mass="56495">MKESTSHQEVRHSYVEKLPFVKNAESSHRLDIKDQVEKCERDKKNIKREMYKFISGIKKGHKQSHHVNYNLGVFCRTAPPYVNISSWSTQGGGTINGHRREPQRGCSTPKERNSKKSTFPCRDYENEEDLKKHNFLFNRHESQERGSQNYLHAFLKSTDLHRSSIFDDYTNGGRAASWGMFQSEGLSLLGGKKLYEEIHQDCSKAGVSPRWGDPCGEFPPCGVILSGVTSSRKRLKVDLKSRALHGQNRSRHQKSSSNCSNESTKIIDQFVKSIERNQSGEKEKKEKMDGEKVNFGEVNFGAVPPEGTAVHGMNIQNLSIPDGDTIRTRRSKTDAVCHAAYQAADQDAHHDADQDASMVLQEYKQMIKDNKKMLNLLQRVMHHIELTNRSSEVNKKIEKGISTYLRKVERMVSKYREALECNDFNRTRRLHRHFRANEMVMLRYVLNYVIDLMRIVRYQCRDLRRKIEREICEVQRAIWRPPGWSLPP</sequence>
<dbReference type="GeneID" id="20040022"/>
<dbReference type="RefSeq" id="XP_008818549.1">
    <property type="nucleotide sequence ID" value="XM_008820327.1"/>
</dbReference>
<feature type="region of interest" description="Disordered" evidence="1">
    <location>
        <begin position="242"/>
        <end position="262"/>
    </location>
</feature>
<keyword evidence="3" id="KW-1185">Reference proteome</keyword>
<dbReference type="VEuPathDB" id="PlasmoDB:C922_04748"/>
<dbReference type="Proteomes" id="UP000030640">
    <property type="component" value="Unassembled WGS sequence"/>
</dbReference>
<accession>W7A714</accession>
<dbReference type="EMBL" id="KI965487">
    <property type="protein sequence ID" value="EUD64904.1"/>
    <property type="molecule type" value="Genomic_DNA"/>
</dbReference>
<reference evidence="2 3" key="1">
    <citation type="submission" date="2013-02" db="EMBL/GenBank/DDBJ databases">
        <title>The Genome Sequence of Plasmodium inui San Antonio 1.</title>
        <authorList>
            <consortium name="The Broad Institute Genome Sequencing Platform"/>
            <consortium name="The Broad Institute Genome Sequencing Center for Infectious Disease"/>
            <person name="Neafsey D."/>
            <person name="Cheeseman I."/>
            <person name="Volkman S."/>
            <person name="Adams J."/>
            <person name="Walker B."/>
            <person name="Young S.K."/>
            <person name="Zeng Q."/>
            <person name="Gargeya S."/>
            <person name="Fitzgerald M."/>
            <person name="Haas B."/>
            <person name="Abouelleil A."/>
            <person name="Alvarado L."/>
            <person name="Arachchi H.M."/>
            <person name="Berlin A.M."/>
            <person name="Chapman S.B."/>
            <person name="Dewar J."/>
            <person name="Goldberg J."/>
            <person name="Griggs A."/>
            <person name="Gujja S."/>
            <person name="Hansen M."/>
            <person name="Howarth C."/>
            <person name="Imamovic A."/>
            <person name="Larimer J."/>
            <person name="McCowan C."/>
            <person name="Murphy C."/>
            <person name="Neiman D."/>
            <person name="Pearson M."/>
            <person name="Priest M."/>
            <person name="Roberts A."/>
            <person name="Saif S."/>
            <person name="Shea T."/>
            <person name="Sisk P."/>
            <person name="Sykes S."/>
            <person name="Wortman J."/>
            <person name="Nusbaum C."/>
            <person name="Birren B."/>
        </authorList>
    </citation>
    <scope>NUCLEOTIDE SEQUENCE [LARGE SCALE GENOMIC DNA]</scope>
    <source>
        <strain evidence="2 3">San Antonio 1</strain>
    </source>
</reference>
<evidence type="ECO:0000313" key="2">
    <source>
        <dbReference type="EMBL" id="EUD64904.1"/>
    </source>
</evidence>
<proteinExistence type="predicted"/>
<feature type="compositionally biased region" description="Basic and acidic residues" evidence="1">
    <location>
        <begin position="98"/>
        <end position="114"/>
    </location>
</feature>
<gene>
    <name evidence="2" type="ORF">C922_04748</name>
</gene>
<feature type="region of interest" description="Disordered" evidence="1">
    <location>
        <begin position="88"/>
        <end position="120"/>
    </location>
</feature>
<dbReference type="OrthoDB" id="380783at2759"/>
<protein>
    <submittedName>
        <fullName evidence="2">Uncharacterized protein</fullName>
    </submittedName>
</protein>
<evidence type="ECO:0000313" key="3">
    <source>
        <dbReference type="Proteomes" id="UP000030640"/>
    </source>
</evidence>
<dbReference type="AlphaFoldDB" id="W7A714"/>
<organism evidence="2 3">
    <name type="scientific">Plasmodium inui San Antonio 1</name>
    <dbReference type="NCBI Taxonomy" id="1237626"/>
    <lineage>
        <taxon>Eukaryota</taxon>
        <taxon>Sar</taxon>
        <taxon>Alveolata</taxon>
        <taxon>Apicomplexa</taxon>
        <taxon>Aconoidasida</taxon>
        <taxon>Haemosporida</taxon>
        <taxon>Plasmodiidae</taxon>
        <taxon>Plasmodium</taxon>
        <taxon>Plasmodium (Plasmodium)</taxon>
    </lineage>
</organism>
<name>W7A714_9APIC</name>